<dbReference type="RefSeq" id="WP_027414002.1">
    <property type="nucleotide sequence ID" value="NZ_BMWS01000005.1"/>
</dbReference>
<keyword evidence="2" id="KW-1185">Reference proteome</keyword>
<name>A0A918N3I2_9FLAO</name>
<dbReference type="AlphaFoldDB" id="A0A918N3I2"/>
<accession>A0A918N3I2</accession>
<sequence>MYERVNWDTNESMRYGYQTKESTNFIIKGKASWKKVNEFKTISKKKFSDYFNRHDVKNGVVVGLKYVRKAIRVLDFINAFNTVTSIFKQPEEGLQIPKPSSVISAMGLVGAIKAIPGFGALTPLFLAGDVITTKVVNEIINEFENESLLEWERRKAKSLNSALAWVQSGNNGAKMLQLDVKEFVSQTAYEKLLCGEFKTLEKLDEFNRNRGTSKIGIKQNWYTCFYYTKEENGRIKYLIDSIFLR</sequence>
<reference evidence="1 2" key="1">
    <citation type="journal article" date="2014" name="Int. J. Syst. Evol. Microbiol.">
        <title>Complete genome sequence of Corynebacterium casei LMG S-19264T (=DSM 44701T), isolated from a smear-ripened cheese.</title>
        <authorList>
            <consortium name="US DOE Joint Genome Institute (JGI-PGF)"/>
            <person name="Walter F."/>
            <person name="Albersmeier A."/>
            <person name="Kalinowski J."/>
            <person name="Ruckert C."/>
        </authorList>
    </citation>
    <scope>NUCLEOTIDE SEQUENCE [LARGE SCALE GENOMIC DNA]</scope>
    <source>
        <strain evidence="1 2">KCTC 12285</strain>
    </source>
</reference>
<proteinExistence type="predicted"/>
<evidence type="ECO:0000313" key="1">
    <source>
        <dbReference type="EMBL" id="GGX11288.1"/>
    </source>
</evidence>
<evidence type="ECO:0000313" key="2">
    <source>
        <dbReference type="Proteomes" id="UP000601108"/>
    </source>
</evidence>
<dbReference type="EMBL" id="BMWS01000005">
    <property type="protein sequence ID" value="GGX11288.1"/>
    <property type="molecule type" value="Genomic_DNA"/>
</dbReference>
<comment type="caution">
    <text evidence="1">The sequence shown here is derived from an EMBL/GenBank/DDBJ whole genome shotgun (WGS) entry which is preliminary data.</text>
</comment>
<dbReference type="Proteomes" id="UP000601108">
    <property type="component" value="Unassembled WGS sequence"/>
</dbReference>
<gene>
    <name evidence="1" type="ORF">GCM10007384_11390</name>
</gene>
<organism evidence="1 2">
    <name type="scientific">Aquimarina muelleri</name>
    <dbReference type="NCBI Taxonomy" id="279356"/>
    <lineage>
        <taxon>Bacteria</taxon>
        <taxon>Pseudomonadati</taxon>
        <taxon>Bacteroidota</taxon>
        <taxon>Flavobacteriia</taxon>
        <taxon>Flavobacteriales</taxon>
        <taxon>Flavobacteriaceae</taxon>
        <taxon>Aquimarina</taxon>
    </lineage>
</organism>
<protein>
    <submittedName>
        <fullName evidence="1">Uncharacterized protein</fullName>
    </submittedName>
</protein>